<proteinExistence type="predicted"/>
<dbReference type="AlphaFoldDB" id="A0A917DL02"/>
<gene>
    <name evidence="2" type="ORF">GCM10011514_05680</name>
</gene>
<dbReference type="PROSITE" id="PS51819">
    <property type="entry name" value="VOC"/>
    <property type="match status" value="1"/>
</dbReference>
<dbReference type="Pfam" id="PF00903">
    <property type="entry name" value="Glyoxalase"/>
    <property type="match status" value="1"/>
</dbReference>
<dbReference type="InterPro" id="IPR029068">
    <property type="entry name" value="Glyas_Bleomycin-R_OHBP_Dase"/>
</dbReference>
<feature type="domain" description="VOC" evidence="1">
    <location>
        <begin position="3"/>
        <end position="122"/>
    </location>
</feature>
<name>A0A917DL02_9BACT</name>
<dbReference type="Proteomes" id="UP000609064">
    <property type="component" value="Unassembled WGS sequence"/>
</dbReference>
<reference evidence="2" key="2">
    <citation type="submission" date="2020-09" db="EMBL/GenBank/DDBJ databases">
        <authorList>
            <person name="Sun Q."/>
            <person name="Zhou Y."/>
        </authorList>
    </citation>
    <scope>NUCLEOTIDE SEQUENCE</scope>
    <source>
        <strain evidence="2">CGMCC 1.15958</strain>
    </source>
</reference>
<organism evidence="2 3">
    <name type="scientific">Emticicia aquatilis</name>
    <dbReference type="NCBI Taxonomy" id="1537369"/>
    <lineage>
        <taxon>Bacteria</taxon>
        <taxon>Pseudomonadati</taxon>
        <taxon>Bacteroidota</taxon>
        <taxon>Cytophagia</taxon>
        <taxon>Cytophagales</taxon>
        <taxon>Leadbetterellaceae</taxon>
        <taxon>Emticicia</taxon>
    </lineage>
</organism>
<dbReference type="InterPro" id="IPR037523">
    <property type="entry name" value="VOC_core"/>
</dbReference>
<dbReference type="InterPro" id="IPR052164">
    <property type="entry name" value="Anthracycline_SecMetBiosynth"/>
</dbReference>
<dbReference type="Gene3D" id="3.10.180.10">
    <property type="entry name" value="2,3-Dihydroxybiphenyl 1,2-Dioxygenase, domain 1"/>
    <property type="match status" value="1"/>
</dbReference>
<sequence>MNAINWFEIPALDLERAFQFYTSVLHGNVRKGTFGNGELILFNVPFNTGEAVGGSIVVREDLKPTTDGAVIYLNAFGKLSSAVEKVESAGGKVIIPEMNLGKFGFAAIIIDSEGNKIGLLSDEQ</sequence>
<evidence type="ECO:0000259" key="1">
    <source>
        <dbReference type="PROSITE" id="PS51819"/>
    </source>
</evidence>
<keyword evidence="3" id="KW-1185">Reference proteome</keyword>
<comment type="caution">
    <text evidence="2">The sequence shown here is derived from an EMBL/GenBank/DDBJ whole genome shotgun (WGS) entry which is preliminary data.</text>
</comment>
<dbReference type="InterPro" id="IPR004360">
    <property type="entry name" value="Glyas_Fos-R_dOase_dom"/>
</dbReference>
<reference evidence="2" key="1">
    <citation type="journal article" date="2014" name="Int. J. Syst. Evol. Microbiol.">
        <title>Complete genome sequence of Corynebacterium casei LMG S-19264T (=DSM 44701T), isolated from a smear-ripened cheese.</title>
        <authorList>
            <consortium name="US DOE Joint Genome Institute (JGI-PGF)"/>
            <person name="Walter F."/>
            <person name="Albersmeier A."/>
            <person name="Kalinowski J."/>
            <person name="Ruckert C."/>
        </authorList>
    </citation>
    <scope>NUCLEOTIDE SEQUENCE</scope>
    <source>
        <strain evidence="2">CGMCC 1.15958</strain>
    </source>
</reference>
<dbReference type="PANTHER" id="PTHR33993:SF2">
    <property type="entry name" value="VOC DOMAIN-CONTAINING PROTEIN"/>
    <property type="match status" value="1"/>
</dbReference>
<dbReference type="EMBL" id="BMKK01000001">
    <property type="protein sequence ID" value="GGD44547.1"/>
    <property type="molecule type" value="Genomic_DNA"/>
</dbReference>
<dbReference type="CDD" id="cd07247">
    <property type="entry name" value="SgaA_N_like"/>
    <property type="match status" value="1"/>
</dbReference>
<evidence type="ECO:0000313" key="3">
    <source>
        <dbReference type="Proteomes" id="UP000609064"/>
    </source>
</evidence>
<dbReference type="SUPFAM" id="SSF54593">
    <property type="entry name" value="Glyoxalase/Bleomycin resistance protein/Dihydroxybiphenyl dioxygenase"/>
    <property type="match status" value="1"/>
</dbReference>
<dbReference type="PANTHER" id="PTHR33993">
    <property type="entry name" value="GLYOXALASE-RELATED"/>
    <property type="match status" value="1"/>
</dbReference>
<dbReference type="RefSeq" id="WP_188764452.1">
    <property type="nucleotide sequence ID" value="NZ_BMKK01000001.1"/>
</dbReference>
<accession>A0A917DL02</accession>
<evidence type="ECO:0000313" key="2">
    <source>
        <dbReference type="EMBL" id="GGD44547.1"/>
    </source>
</evidence>
<protein>
    <submittedName>
        <fullName evidence="2">Glyoxalase</fullName>
    </submittedName>
</protein>